<dbReference type="PANTHER" id="PTHR10758">
    <property type="entry name" value="26S PROTEASOME NON-ATPASE REGULATORY SUBUNIT 3/COP9 SIGNALOSOME COMPLEX SUBUNIT 3"/>
    <property type="match status" value="1"/>
</dbReference>
<dbReference type="VEuPathDB" id="FungiDB:P168DRAFT_304355"/>
<dbReference type="Pfam" id="PF22788">
    <property type="entry name" value="COP9_hel_rpt"/>
    <property type="match status" value="1"/>
</dbReference>
<dbReference type="Proteomes" id="UP000234254">
    <property type="component" value="Unassembled WGS sequence"/>
</dbReference>
<keyword evidence="1" id="KW-0963">Cytoplasm</keyword>
<feature type="region of interest" description="Disordered" evidence="2">
    <location>
        <begin position="485"/>
        <end position="504"/>
    </location>
</feature>
<reference evidence="4" key="1">
    <citation type="submission" date="2016-12" db="EMBL/GenBank/DDBJ databases">
        <title>The genomes of Aspergillus section Nigri reveals drivers in fungal speciation.</title>
        <authorList>
            <consortium name="DOE Joint Genome Institute"/>
            <person name="Vesth T.C."/>
            <person name="Nybo J."/>
            <person name="Theobald S."/>
            <person name="Brandl J."/>
            <person name="Frisvad J.C."/>
            <person name="Nielsen K.F."/>
            <person name="Lyhne E.K."/>
            <person name="Kogle M.E."/>
            <person name="Kuo A."/>
            <person name="Riley R."/>
            <person name="Clum A."/>
            <person name="Nolan M."/>
            <person name="Lipzen A."/>
            <person name="Salamov A."/>
            <person name="Henrissat B."/>
            <person name="Wiebenga A."/>
            <person name="De vries R.P."/>
            <person name="Grigoriev I.V."/>
            <person name="Mortensen U.H."/>
            <person name="Andersen M.R."/>
            <person name="Baker S.E."/>
        </authorList>
    </citation>
    <scope>NUCLEOTIDE SEQUENCE</scope>
    <source>
        <strain evidence="4">IBT 28561</strain>
    </source>
</reference>
<proteinExistence type="predicted"/>
<accession>A0A2I1D642</accession>
<evidence type="ECO:0000313" key="4">
    <source>
        <dbReference type="EMBL" id="PKY05341.1"/>
    </source>
</evidence>
<evidence type="ECO:0000256" key="2">
    <source>
        <dbReference type="SAM" id="MobiDB-lite"/>
    </source>
</evidence>
<dbReference type="EMBL" id="MSFM01000005">
    <property type="protein sequence ID" value="PKY05341.1"/>
    <property type="molecule type" value="Genomic_DNA"/>
</dbReference>
<feature type="domain" description="COP9 signalosome complex subunit 3 N-terminal helical repeats" evidence="3">
    <location>
        <begin position="56"/>
        <end position="295"/>
    </location>
</feature>
<comment type="caution">
    <text evidence="4">The sequence shown here is derived from an EMBL/GenBank/DDBJ whole genome shotgun (WGS) entry which is preliminary data.</text>
</comment>
<protein>
    <submittedName>
        <fullName evidence="4">COP9 signalosome complex subunit 3</fullName>
    </submittedName>
</protein>
<dbReference type="GO" id="GO:0008180">
    <property type="term" value="C:COP9 signalosome"/>
    <property type="evidence" value="ECO:0007669"/>
    <property type="project" value="TreeGrafter"/>
</dbReference>
<name>A0A2I1D642_ASPC2</name>
<dbReference type="InterPro" id="IPR050756">
    <property type="entry name" value="CSN3"/>
</dbReference>
<evidence type="ECO:0000259" key="3">
    <source>
        <dbReference type="Pfam" id="PF22788"/>
    </source>
</evidence>
<feature type="compositionally biased region" description="Acidic residues" evidence="2">
    <location>
        <begin position="494"/>
        <end position="504"/>
    </location>
</feature>
<dbReference type="GO" id="GO:0006511">
    <property type="term" value="P:ubiquitin-dependent protein catabolic process"/>
    <property type="evidence" value="ECO:0007669"/>
    <property type="project" value="TreeGrafter"/>
</dbReference>
<organism evidence="4 5">
    <name type="scientific">Aspergillus campestris (strain IBT 28561)</name>
    <dbReference type="NCBI Taxonomy" id="1392248"/>
    <lineage>
        <taxon>Eukaryota</taxon>
        <taxon>Fungi</taxon>
        <taxon>Dikarya</taxon>
        <taxon>Ascomycota</taxon>
        <taxon>Pezizomycotina</taxon>
        <taxon>Eurotiomycetes</taxon>
        <taxon>Eurotiomycetidae</taxon>
        <taxon>Eurotiales</taxon>
        <taxon>Aspergillaceae</taxon>
        <taxon>Aspergillus</taxon>
        <taxon>Aspergillus subgen. Circumdati</taxon>
    </lineage>
</organism>
<sequence>MSMTMAEILTRLTSLPPRSQSPHGVHNEQYDSQIRDLISYLRHPGKPSDIANASQYLLDNLDPSEHSLSYLYVLNYRIQSIQNNTKNILPDDVLPGGNSWGWAVLFLQQFDPIQMRYAGQEWRNLVHLVSQAALAVSKPLLAVQILKDSILKIDPRSRVFTSIHLVFVRLCLLSKSYGHALPVLDRQIYLFPTITGQAYQKHHRHLPCAVHESSDAFITDNADFSSKLTYRDCLQYLLYGSMVYMALKQWSKAQHCLSMVIASPVTNSVSKIMVEAYKKWIIVSLLGHGRLTPDPGIIASHVTRIYQSLTKPYASVAEAFERGDYRGLVAEIEIAQSVWCMDNNLGLVSQVIRAFPRFMVTKLGKTFCALTMRDVAHRVSGCLPSQGIEQFVACTIMSNMLDAVLLHPRNNNDHTMLRLAHGTKSRLPQERRVQCQLILADQSFHVLADTVNQSNVELDLGNDHFQFLQKSQRWVDHAGKIGRGFPAGNANAADTDEDIMSDLH</sequence>
<keyword evidence="5" id="KW-1185">Reference proteome</keyword>
<dbReference type="AlphaFoldDB" id="A0A2I1D642"/>
<dbReference type="OrthoDB" id="29061at2759"/>
<dbReference type="GeneID" id="36546362"/>
<evidence type="ECO:0000313" key="5">
    <source>
        <dbReference type="Proteomes" id="UP000234254"/>
    </source>
</evidence>
<evidence type="ECO:0000256" key="1">
    <source>
        <dbReference type="ARBA" id="ARBA00022490"/>
    </source>
</evidence>
<dbReference type="PANTHER" id="PTHR10758:SF1">
    <property type="entry name" value="COP9 SIGNALOSOME COMPLEX SUBUNIT 3"/>
    <property type="match status" value="1"/>
</dbReference>
<gene>
    <name evidence="4" type="ORF">P168DRAFT_304355</name>
</gene>
<dbReference type="RefSeq" id="XP_024693935.1">
    <property type="nucleotide sequence ID" value="XM_024838838.1"/>
</dbReference>
<dbReference type="InterPro" id="IPR055089">
    <property type="entry name" value="COP9_N"/>
</dbReference>